<name>A0A1Z4GBV6_9CYAN</name>
<dbReference type="Proteomes" id="UP000218287">
    <property type="component" value="Chromosome"/>
</dbReference>
<protein>
    <recommendedName>
        <fullName evidence="4">DUF5331 domain-containing protein</fullName>
    </recommendedName>
</protein>
<dbReference type="EMBL" id="AP018174">
    <property type="protein sequence ID" value="BAY14957.1"/>
    <property type="molecule type" value="Genomic_DNA"/>
</dbReference>
<dbReference type="Pfam" id="PF17265">
    <property type="entry name" value="DUF5331"/>
    <property type="match status" value="1"/>
</dbReference>
<dbReference type="AlphaFoldDB" id="A0A1Z4GBV6"/>
<accession>A0A1Z4GBV6</accession>
<evidence type="ECO:0000256" key="1">
    <source>
        <dbReference type="SAM" id="MobiDB-lite"/>
    </source>
</evidence>
<evidence type="ECO:0008006" key="4">
    <source>
        <dbReference type="Google" id="ProtNLM"/>
    </source>
</evidence>
<dbReference type="InterPro" id="IPR020346">
    <property type="entry name" value="Uncharacterised_15.3kDa"/>
</dbReference>
<organism evidence="2 3">
    <name type="scientific">Anabaenopsis circularis NIES-21</name>
    <dbReference type="NCBI Taxonomy" id="1085406"/>
    <lineage>
        <taxon>Bacteria</taxon>
        <taxon>Bacillati</taxon>
        <taxon>Cyanobacteriota</taxon>
        <taxon>Cyanophyceae</taxon>
        <taxon>Nostocales</taxon>
        <taxon>Nodulariaceae</taxon>
        <taxon>Anabaenopsis</taxon>
    </lineage>
</organism>
<sequence>MNIQQLRQSLKMKWLGYYQQNRPWLVKMRVWGNYNGLRRPSSGFILATLSVLEPEFEQMLNFMMDLNNNPDAIVTALGLNFNPDEELRLTKLDEVAAINQCQSEFTEEKSFEEKPVRSLATANDIIPQSLATIQHPENIISDLPQAHKPLPAFTLATKVTRQSSGKSRQNQPISSLALATTVPSNGKTIALAEVPNHVKLMPRSIVVSRQIVVDSQAKTPPSLTVTNEVSANGKLPEKSQPQNSPSKTQPFLSTNARTIASWVDEFCQGRG</sequence>
<feature type="compositionally biased region" description="Polar residues" evidence="1">
    <location>
        <begin position="216"/>
        <end position="230"/>
    </location>
</feature>
<keyword evidence="3" id="KW-1185">Reference proteome</keyword>
<gene>
    <name evidence="2" type="ORF">NIES21_07430</name>
</gene>
<evidence type="ECO:0000313" key="2">
    <source>
        <dbReference type="EMBL" id="BAY14957.1"/>
    </source>
</evidence>
<proteinExistence type="predicted"/>
<evidence type="ECO:0000313" key="3">
    <source>
        <dbReference type="Proteomes" id="UP000218287"/>
    </source>
</evidence>
<reference evidence="2 3" key="1">
    <citation type="submission" date="2017-06" db="EMBL/GenBank/DDBJ databases">
        <title>Genome sequencing of cyanobaciteial culture collection at National Institute for Environmental Studies (NIES).</title>
        <authorList>
            <person name="Hirose Y."/>
            <person name="Shimura Y."/>
            <person name="Fujisawa T."/>
            <person name="Nakamura Y."/>
            <person name="Kawachi M."/>
        </authorList>
    </citation>
    <scope>NUCLEOTIDE SEQUENCE [LARGE SCALE GENOMIC DNA]</scope>
    <source>
        <strain evidence="2 3">NIES-21</strain>
    </source>
</reference>
<feature type="compositionally biased region" description="Polar residues" evidence="1">
    <location>
        <begin position="239"/>
        <end position="253"/>
    </location>
</feature>
<feature type="region of interest" description="Disordered" evidence="1">
    <location>
        <begin position="216"/>
        <end position="253"/>
    </location>
</feature>
<dbReference type="OrthoDB" id="484822at2"/>